<evidence type="ECO:0000256" key="6">
    <source>
        <dbReference type="SAM" id="MobiDB-lite"/>
    </source>
</evidence>
<evidence type="ECO:0000256" key="3">
    <source>
        <dbReference type="ARBA" id="ARBA00022517"/>
    </source>
</evidence>
<organism evidence="7 8">
    <name type="scientific">Dimargaris verticillata</name>
    <dbReference type="NCBI Taxonomy" id="2761393"/>
    <lineage>
        <taxon>Eukaryota</taxon>
        <taxon>Fungi</taxon>
        <taxon>Fungi incertae sedis</taxon>
        <taxon>Zoopagomycota</taxon>
        <taxon>Kickxellomycotina</taxon>
        <taxon>Dimargaritomycetes</taxon>
        <taxon>Dimargaritales</taxon>
        <taxon>Dimargaritaceae</taxon>
        <taxon>Dimargaris</taxon>
    </lineage>
</organism>
<evidence type="ECO:0000256" key="5">
    <source>
        <dbReference type="RuleBase" id="RU364132"/>
    </source>
</evidence>
<keyword evidence="8" id="KW-1185">Reference proteome</keyword>
<dbReference type="OrthoDB" id="28455at2759"/>
<proteinExistence type="inferred from homology"/>
<feature type="compositionally biased region" description="Basic and acidic residues" evidence="6">
    <location>
        <begin position="157"/>
        <end position="179"/>
    </location>
</feature>
<comment type="similarity">
    <text evidence="2 5">Belongs to the RRS1 family.</text>
</comment>
<sequence>MDVSSVLESQKQASKATEVQRVIPLDYDLGHLMASDINVLDDKVLGGSDSAALNQYLRKVTREGAQLLINQMFDLPTNPTETSVLATLPEPKLVLPREKHVPKPKTKTRWERFAEAKGIKKQKRSAMVFDDATEEYKPRWGSKSAKNTANDWAVPLAEKDDPFADPRKKVRDEKKERMAKNQRRQQRNQEEAELKDRLPSVDPRAMKKQDLQRALTLTKTSTASLGKFDQKLKDEPRVKGIKRKFKPTADKASNERETSLGLLKQVIDGPKNTVNVRKAVKKTKM</sequence>
<name>A0A9W8E9S9_9FUNG</name>
<feature type="region of interest" description="Disordered" evidence="6">
    <location>
        <begin position="135"/>
        <end position="210"/>
    </location>
</feature>
<comment type="function">
    <text evidence="5">Involved in ribosomal large subunit assembly.</text>
</comment>
<dbReference type="GO" id="GO:0042254">
    <property type="term" value="P:ribosome biogenesis"/>
    <property type="evidence" value="ECO:0007669"/>
    <property type="project" value="UniProtKB-KW"/>
</dbReference>
<evidence type="ECO:0000313" key="7">
    <source>
        <dbReference type="EMBL" id="KAJ1981774.1"/>
    </source>
</evidence>
<evidence type="ECO:0000256" key="4">
    <source>
        <dbReference type="ARBA" id="ARBA00023242"/>
    </source>
</evidence>
<comment type="caution">
    <text evidence="7">The sequence shown here is derived from an EMBL/GenBank/DDBJ whole genome shotgun (WGS) entry which is preliminary data.</text>
</comment>
<dbReference type="AlphaFoldDB" id="A0A9W8E9S9"/>
<dbReference type="Proteomes" id="UP001151582">
    <property type="component" value="Unassembled WGS sequence"/>
</dbReference>
<evidence type="ECO:0000256" key="2">
    <source>
        <dbReference type="ARBA" id="ARBA00010077"/>
    </source>
</evidence>
<protein>
    <recommendedName>
        <fullName evidence="5">Ribosome biogenesis regulatory protein</fullName>
    </recommendedName>
</protein>
<comment type="subcellular location">
    <subcellularLocation>
        <location evidence="1 5">Nucleus</location>
    </subcellularLocation>
</comment>
<gene>
    <name evidence="7" type="primary">RRS1</name>
    <name evidence="7" type="ORF">H4R34_001946</name>
</gene>
<reference evidence="7" key="1">
    <citation type="submission" date="2022-07" db="EMBL/GenBank/DDBJ databases">
        <title>Phylogenomic reconstructions and comparative analyses of Kickxellomycotina fungi.</title>
        <authorList>
            <person name="Reynolds N.K."/>
            <person name="Stajich J.E."/>
            <person name="Barry K."/>
            <person name="Grigoriev I.V."/>
            <person name="Crous P."/>
            <person name="Smith M.E."/>
        </authorList>
    </citation>
    <scope>NUCLEOTIDE SEQUENCE</scope>
    <source>
        <strain evidence="7">RSA 567</strain>
    </source>
</reference>
<accession>A0A9W8E9S9</accession>
<evidence type="ECO:0000256" key="1">
    <source>
        <dbReference type="ARBA" id="ARBA00004123"/>
    </source>
</evidence>
<dbReference type="EMBL" id="JANBQB010000112">
    <property type="protein sequence ID" value="KAJ1981774.1"/>
    <property type="molecule type" value="Genomic_DNA"/>
</dbReference>
<keyword evidence="4 5" id="KW-0539">Nucleus</keyword>
<keyword evidence="3 5" id="KW-0690">Ribosome biogenesis</keyword>
<evidence type="ECO:0000313" key="8">
    <source>
        <dbReference type="Proteomes" id="UP001151582"/>
    </source>
</evidence>
<dbReference type="GO" id="GO:0005634">
    <property type="term" value="C:nucleus"/>
    <property type="evidence" value="ECO:0007669"/>
    <property type="project" value="UniProtKB-SubCell"/>
</dbReference>
<dbReference type="InterPro" id="IPR007023">
    <property type="entry name" value="Ribosom_reg"/>
</dbReference>
<feature type="compositionally biased region" description="Basic and acidic residues" evidence="6">
    <location>
        <begin position="187"/>
        <end position="210"/>
    </location>
</feature>
<dbReference type="Pfam" id="PF04939">
    <property type="entry name" value="RRS1"/>
    <property type="match status" value="1"/>
</dbReference>